<dbReference type="PRINTS" id="PR00455">
    <property type="entry name" value="HTHTETR"/>
</dbReference>
<dbReference type="SUPFAM" id="SSF46689">
    <property type="entry name" value="Homeodomain-like"/>
    <property type="match status" value="1"/>
</dbReference>
<dbReference type="AlphaFoldDB" id="A0A847QWH8"/>
<dbReference type="InterPro" id="IPR050109">
    <property type="entry name" value="HTH-type_TetR-like_transc_reg"/>
</dbReference>
<keyword evidence="2 7" id="KW-0678">Repressor</keyword>
<reference evidence="10 11" key="1">
    <citation type="submission" date="2020-04" db="EMBL/GenBank/DDBJ databases">
        <title>Marinomonas sp. M1K-6 isolated from the deep seawater of the Mariana Trench.</title>
        <authorList>
            <person name="Li Y."/>
        </authorList>
    </citation>
    <scope>NUCLEOTIDE SEQUENCE [LARGE SCALE GENOMIC DNA]</scope>
    <source>
        <strain evidence="10 11">M1K-6</strain>
    </source>
</reference>
<dbReference type="InterPro" id="IPR009057">
    <property type="entry name" value="Homeodomain-like_sf"/>
</dbReference>
<dbReference type="Pfam" id="PF00440">
    <property type="entry name" value="TetR_N"/>
    <property type="match status" value="1"/>
</dbReference>
<dbReference type="HAMAP" id="MF_00768">
    <property type="entry name" value="HTH_type_BetI"/>
    <property type="match status" value="1"/>
</dbReference>
<keyword evidence="3 7" id="KW-0805">Transcription regulation</keyword>
<evidence type="ECO:0000313" key="11">
    <source>
        <dbReference type="Proteomes" id="UP000586067"/>
    </source>
</evidence>
<proteinExistence type="inferred from homology"/>
<dbReference type="RefSeq" id="WP_168822458.1">
    <property type="nucleotide sequence ID" value="NZ_CP073013.1"/>
</dbReference>
<keyword evidence="4 7" id="KW-0238">DNA-binding</keyword>
<dbReference type="UniPathway" id="UPA00529"/>
<evidence type="ECO:0000256" key="2">
    <source>
        <dbReference type="ARBA" id="ARBA00022491"/>
    </source>
</evidence>
<dbReference type="PROSITE" id="PS50977">
    <property type="entry name" value="HTH_TETR_2"/>
    <property type="match status" value="1"/>
</dbReference>
<dbReference type="InterPro" id="IPR023772">
    <property type="entry name" value="DNA-bd_HTH_TetR-type_CS"/>
</dbReference>
<comment type="function">
    <text evidence="6">Repressor involved in the biosynthesis of the osmoprotectant glycine betaine. It represses transcription of the choline transporter BetT and the genes of BetAB involved in the synthesis of glycine betaine.</text>
</comment>
<dbReference type="PANTHER" id="PTHR30055">
    <property type="entry name" value="HTH-TYPE TRANSCRIPTIONAL REGULATOR RUTR"/>
    <property type="match status" value="1"/>
</dbReference>
<dbReference type="InterPro" id="IPR017757">
    <property type="entry name" value="Tscrpt_rep_BetI"/>
</dbReference>
<dbReference type="Proteomes" id="UP000586067">
    <property type="component" value="Unassembled WGS sequence"/>
</dbReference>
<feature type="domain" description="HTH tetR-type" evidence="9">
    <location>
        <begin position="8"/>
        <end position="68"/>
    </location>
</feature>
<dbReference type="InterPro" id="IPR001647">
    <property type="entry name" value="HTH_TetR"/>
</dbReference>
<dbReference type="NCBIfam" id="TIGR03384">
    <property type="entry name" value="betaine_BetI"/>
    <property type="match status" value="1"/>
</dbReference>
<keyword evidence="11" id="KW-1185">Reference proteome</keyword>
<organism evidence="10 11">
    <name type="scientific">Marinomonas profundi</name>
    <dbReference type="NCBI Taxonomy" id="2726122"/>
    <lineage>
        <taxon>Bacteria</taxon>
        <taxon>Pseudomonadati</taxon>
        <taxon>Pseudomonadota</taxon>
        <taxon>Gammaproteobacteria</taxon>
        <taxon>Oceanospirillales</taxon>
        <taxon>Oceanospirillaceae</taxon>
        <taxon>Marinomonas</taxon>
    </lineage>
</organism>
<keyword evidence="5 7" id="KW-0804">Transcription</keyword>
<dbReference type="PANTHER" id="PTHR30055:SF234">
    <property type="entry name" value="HTH-TYPE TRANSCRIPTIONAL REGULATOR BETI"/>
    <property type="match status" value="1"/>
</dbReference>
<evidence type="ECO:0000256" key="3">
    <source>
        <dbReference type="ARBA" id="ARBA00023015"/>
    </source>
</evidence>
<dbReference type="InterPro" id="IPR039538">
    <property type="entry name" value="BetI_C"/>
</dbReference>
<sequence length="213" mass="23536">MPKVGMPEIRKPQLIEAAIKAIDKYGFAGATVSLIAKKAGVSPAIINHYFGGKDGLYEATMRSLIREFFEVLSKEVTKTKNKSAKSKVMAIVTASFSQSQTHPQVVKTWMGFWASAMHTPSLYRLQNVYSKRLQSALVCVLKEEFEREKARRIALTVAALIDGMWLRGSLAGGIDKQESAEQIQAYLELVFQDLVFSGLSVSKLNASESDLNT</sequence>
<evidence type="ECO:0000256" key="5">
    <source>
        <dbReference type="ARBA" id="ARBA00023163"/>
    </source>
</evidence>
<protein>
    <recommendedName>
        <fullName evidence="7">HTH-type transcriptional regulator BetI</fullName>
    </recommendedName>
</protein>
<dbReference type="SUPFAM" id="SSF48498">
    <property type="entry name" value="Tetracyclin repressor-like, C-terminal domain"/>
    <property type="match status" value="1"/>
</dbReference>
<dbReference type="GO" id="GO:0045892">
    <property type="term" value="P:negative regulation of DNA-templated transcription"/>
    <property type="evidence" value="ECO:0007669"/>
    <property type="project" value="UniProtKB-UniRule"/>
</dbReference>
<dbReference type="GO" id="GO:0003700">
    <property type="term" value="F:DNA-binding transcription factor activity"/>
    <property type="evidence" value="ECO:0007669"/>
    <property type="project" value="UniProtKB-UniRule"/>
</dbReference>
<dbReference type="GO" id="GO:0000976">
    <property type="term" value="F:transcription cis-regulatory region binding"/>
    <property type="evidence" value="ECO:0007669"/>
    <property type="project" value="TreeGrafter"/>
</dbReference>
<dbReference type="InterPro" id="IPR036271">
    <property type="entry name" value="Tet_transcr_reg_TetR-rel_C_sf"/>
</dbReference>
<gene>
    <name evidence="7 10" type="primary">betI</name>
    <name evidence="10" type="ORF">HGG82_02385</name>
</gene>
<evidence type="ECO:0000256" key="7">
    <source>
        <dbReference type="HAMAP-Rule" id="MF_00768"/>
    </source>
</evidence>
<dbReference type="PROSITE" id="PS01081">
    <property type="entry name" value="HTH_TETR_1"/>
    <property type="match status" value="1"/>
</dbReference>
<accession>A0A847QWH8</accession>
<dbReference type="GO" id="GO:0019285">
    <property type="term" value="P:glycine betaine biosynthetic process from choline"/>
    <property type="evidence" value="ECO:0007669"/>
    <property type="project" value="UniProtKB-UniRule"/>
</dbReference>
<feature type="DNA-binding region" description="H-T-H motif" evidence="7 8">
    <location>
        <begin position="31"/>
        <end position="50"/>
    </location>
</feature>
<dbReference type="NCBIfam" id="NF001978">
    <property type="entry name" value="PRK00767.1"/>
    <property type="match status" value="1"/>
</dbReference>
<dbReference type="Gene3D" id="1.10.357.10">
    <property type="entry name" value="Tetracycline Repressor, domain 2"/>
    <property type="match status" value="1"/>
</dbReference>
<dbReference type="EMBL" id="JABAEK010000002">
    <property type="protein sequence ID" value="NLQ16469.1"/>
    <property type="molecule type" value="Genomic_DNA"/>
</dbReference>
<evidence type="ECO:0000313" key="10">
    <source>
        <dbReference type="EMBL" id="NLQ16469.1"/>
    </source>
</evidence>
<comment type="pathway">
    <text evidence="1 7">Amine and polyamine biosynthesis; betaine biosynthesis via choline pathway [regulation].</text>
</comment>
<comment type="caution">
    <text evidence="10">The sequence shown here is derived from an EMBL/GenBank/DDBJ whole genome shotgun (WGS) entry which is preliminary data.</text>
</comment>
<comment type="function">
    <text evidence="7">Repressor involved in choline regulation of the bet genes.</text>
</comment>
<evidence type="ECO:0000256" key="6">
    <source>
        <dbReference type="ARBA" id="ARBA00024936"/>
    </source>
</evidence>
<evidence type="ECO:0000256" key="8">
    <source>
        <dbReference type="PROSITE-ProRule" id="PRU00335"/>
    </source>
</evidence>
<evidence type="ECO:0000256" key="1">
    <source>
        <dbReference type="ARBA" id="ARBA00004719"/>
    </source>
</evidence>
<evidence type="ECO:0000259" key="9">
    <source>
        <dbReference type="PROSITE" id="PS50977"/>
    </source>
</evidence>
<evidence type="ECO:0000256" key="4">
    <source>
        <dbReference type="ARBA" id="ARBA00023125"/>
    </source>
</evidence>
<name>A0A847QWH8_9GAMM</name>
<dbReference type="Pfam" id="PF13977">
    <property type="entry name" value="TetR_C_6"/>
    <property type="match status" value="1"/>
</dbReference>